<dbReference type="Pfam" id="PF00266">
    <property type="entry name" value="Aminotran_5"/>
    <property type="match status" value="2"/>
</dbReference>
<dbReference type="InterPro" id="IPR016454">
    <property type="entry name" value="Cysteine_dSase"/>
</dbReference>
<dbReference type="OrthoDB" id="9808002at2"/>
<keyword evidence="6" id="KW-0663">Pyridoxal phosphate</keyword>
<dbReference type="GO" id="GO:0031071">
    <property type="term" value="F:cysteine desulfurase activity"/>
    <property type="evidence" value="ECO:0007669"/>
    <property type="project" value="UniProtKB-EC"/>
</dbReference>
<dbReference type="CDD" id="cd06453">
    <property type="entry name" value="SufS_like"/>
    <property type="match status" value="1"/>
</dbReference>
<dbReference type="EMBL" id="RJLM01000006">
    <property type="protein sequence ID" value="RWX54633.1"/>
    <property type="molecule type" value="Genomic_DNA"/>
</dbReference>
<keyword evidence="4" id="KW-0963">Cytoplasm</keyword>
<dbReference type="PIRSF" id="PIRSF005572">
    <property type="entry name" value="NifS"/>
    <property type="match status" value="1"/>
</dbReference>
<dbReference type="PANTHER" id="PTHR43586">
    <property type="entry name" value="CYSTEINE DESULFURASE"/>
    <property type="match status" value="1"/>
</dbReference>
<dbReference type="InterPro" id="IPR000192">
    <property type="entry name" value="Aminotrans_V_dom"/>
</dbReference>
<comment type="cofactor">
    <cofactor evidence="1 9">
        <name>pyridoxal 5'-phosphate</name>
        <dbReference type="ChEBI" id="CHEBI:597326"/>
    </cofactor>
</comment>
<dbReference type="GO" id="GO:0006534">
    <property type="term" value="P:cysteine metabolic process"/>
    <property type="evidence" value="ECO:0007669"/>
    <property type="project" value="InterPro"/>
</dbReference>
<dbReference type="GO" id="GO:0008483">
    <property type="term" value="F:transaminase activity"/>
    <property type="evidence" value="ECO:0007669"/>
    <property type="project" value="UniProtKB-KW"/>
</dbReference>
<dbReference type="InterPro" id="IPR010970">
    <property type="entry name" value="Cys_dSase_SufS"/>
</dbReference>
<gene>
    <name evidence="11" type="ORF">EDI28_16235</name>
</gene>
<keyword evidence="12" id="KW-1185">Reference proteome</keyword>
<organism evidence="11 12">
    <name type="scientific">Photobacterium chitinilyticum</name>
    <dbReference type="NCBI Taxonomy" id="2485123"/>
    <lineage>
        <taxon>Bacteria</taxon>
        <taxon>Pseudomonadati</taxon>
        <taxon>Pseudomonadota</taxon>
        <taxon>Gammaproteobacteria</taxon>
        <taxon>Vibrionales</taxon>
        <taxon>Vibrionaceae</taxon>
        <taxon>Photobacterium</taxon>
    </lineage>
</organism>
<evidence type="ECO:0000256" key="8">
    <source>
        <dbReference type="ARBA" id="ARBA00050776"/>
    </source>
</evidence>
<evidence type="ECO:0000313" key="12">
    <source>
        <dbReference type="Proteomes" id="UP000287563"/>
    </source>
</evidence>
<name>A0A444JNH2_9GAMM</name>
<dbReference type="InterPro" id="IPR015424">
    <property type="entry name" value="PyrdxlP-dep_Trfase"/>
</dbReference>
<dbReference type="InterPro" id="IPR020578">
    <property type="entry name" value="Aminotrans_V_PyrdxlP_BS"/>
</dbReference>
<feature type="domain" description="Aminotransferase class V" evidence="10">
    <location>
        <begin position="215"/>
        <end position="417"/>
    </location>
</feature>
<feature type="domain" description="Aminotransferase class V" evidence="10">
    <location>
        <begin position="28"/>
        <end position="197"/>
    </location>
</feature>
<evidence type="ECO:0000256" key="2">
    <source>
        <dbReference type="ARBA" id="ARBA00010447"/>
    </source>
</evidence>
<dbReference type="Gene3D" id="3.40.640.10">
    <property type="entry name" value="Type I PLP-dependent aspartate aminotransferase-like (Major domain)"/>
    <property type="match status" value="1"/>
</dbReference>
<protein>
    <recommendedName>
        <fullName evidence="3">cysteine desulfurase</fullName>
        <ecNumber evidence="3">2.8.1.7</ecNumber>
    </recommendedName>
</protein>
<dbReference type="Proteomes" id="UP000287563">
    <property type="component" value="Unassembled WGS sequence"/>
</dbReference>
<evidence type="ECO:0000259" key="10">
    <source>
        <dbReference type="Pfam" id="PF00266"/>
    </source>
</evidence>
<evidence type="ECO:0000256" key="4">
    <source>
        <dbReference type="ARBA" id="ARBA00022490"/>
    </source>
</evidence>
<dbReference type="GO" id="GO:0016829">
    <property type="term" value="F:lyase activity"/>
    <property type="evidence" value="ECO:0007669"/>
    <property type="project" value="UniProtKB-KW"/>
</dbReference>
<evidence type="ECO:0000256" key="7">
    <source>
        <dbReference type="ARBA" id="ARBA00023239"/>
    </source>
</evidence>
<keyword evidence="7" id="KW-0456">Lyase</keyword>
<evidence type="ECO:0000256" key="5">
    <source>
        <dbReference type="ARBA" id="ARBA00022679"/>
    </source>
</evidence>
<evidence type="ECO:0000256" key="6">
    <source>
        <dbReference type="ARBA" id="ARBA00022898"/>
    </source>
</evidence>
<dbReference type="InterPro" id="IPR015421">
    <property type="entry name" value="PyrdxlP-dep_Trfase_major"/>
</dbReference>
<dbReference type="GO" id="GO:0030170">
    <property type="term" value="F:pyridoxal phosphate binding"/>
    <property type="evidence" value="ECO:0007669"/>
    <property type="project" value="InterPro"/>
</dbReference>
<dbReference type="AlphaFoldDB" id="A0A444JNH2"/>
<reference evidence="11 12" key="1">
    <citation type="submission" date="2018-11" db="EMBL/GenBank/DDBJ databases">
        <title>Photobacterium sp. BEI247 sp. nov., a marine bacterium isolated from Yongle Blue Hole in the South China Sea.</title>
        <authorList>
            <person name="Wang X."/>
        </authorList>
    </citation>
    <scope>NUCLEOTIDE SEQUENCE [LARGE SCALE GENOMIC DNA]</scope>
    <source>
        <strain evidence="12">BEI247</strain>
    </source>
</reference>
<evidence type="ECO:0000256" key="1">
    <source>
        <dbReference type="ARBA" id="ARBA00001933"/>
    </source>
</evidence>
<evidence type="ECO:0000256" key="3">
    <source>
        <dbReference type="ARBA" id="ARBA00012239"/>
    </source>
</evidence>
<dbReference type="EC" id="2.8.1.7" evidence="3"/>
<dbReference type="Gene3D" id="3.90.1150.10">
    <property type="entry name" value="Aspartate Aminotransferase, domain 1"/>
    <property type="match status" value="1"/>
</dbReference>
<comment type="similarity">
    <text evidence="2">Belongs to the class-V pyridoxal-phosphate-dependent aminotransferase family. Csd subfamily.</text>
</comment>
<sequence>MSRHGISIAQVKSDFPLLKQHVNEKPLVYLDSAASAQKPLEVIERINDFYQNEYASVHRGVHHLSAEATSNMETVRQQVCQFIGASQREEIVFTSGTTEAINLVANSYGRINFKSGDEIIVSEMDHHANIVPWQMLAEAMQLNIKVWPVSDNGELSLDSLVCLLSERTVLVAVCHVSNVLGTVNPIRAIADIIDRHNTALERGASSGDSGVSNRARVRFLVDGAQAVMHQKVDVKQLGCDFYAFSGHKVYGPTGTGVLYAKHDLLQNMQPWQGGGSMIQSVDLYKGTEFNAAPWLFEAGTPNITGIMGLGAALRYLKRVGFEQISVHENKLTQMVLEALRNIPEVCIYGHAESRVGVIAFNLGKHHAFDVGAFLDRYGIAIRTGHHCAMPLMQRYGVKAMCRVSLAMYNTSDDIAKLVHALRHIQKLLQNA</sequence>
<dbReference type="PROSITE" id="PS00595">
    <property type="entry name" value="AA_TRANSFER_CLASS_5"/>
    <property type="match status" value="1"/>
</dbReference>
<dbReference type="InterPro" id="IPR015422">
    <property type="entry name" value="PyrdxlP-dep_Trfase_small"/>
</dbReference>
<comment type="catalytic activity">
    <reaction evidence="8">
        <text>(sulfur carrier)-H + L-cysteine = (sulfur carrier)-SH + L-alanine</text>
        <dbReference type="Rhea" id="RHEA:43892"/>
        <dbReference type="Rhea" id="RHEA-COMP:14737"/>
        <dbReference type="Rhea" id="RHEA-COMP:14739"/>
        <dbReference type="ChEBI" id="CHEBI:29917"/>
        <dbReference type="ChEBI" id="CHEBI:35235"/>
        <dbReference type="ChEBI" id="CHEBI:57972"/>
        <dbReference type="ChEBI" id="CHEBI:64428"/>
        <dbReference type="EC" id="2.8.1.7"/>
    </reaction>
</comment>
<dbReference type="RefSeq" id="WP_128784903.1">
    <property type="nucleotide sequence ID" value="NZ_RJLM01000006.1"/>
</dbReference>
<comment type="caution">
    <text evidence="11">The sequence shown here is derived from an EMBL/GenBank/DDBJ whole genome shotgun (WGS) entry which is preliminary data.</text>
</comment>
<keyword evidence="11" id="KW-0032">Aminotransferase</keyword>
<keyword evidence="5 11" id="KW-0808">Transferase</keyword>
<dbReference type="SUPFAM" id="SSF53383">
    <property type="entry name" value="PLP-dependent transferases"/>
    <property type="match status" value="1"/>
</dbReference>
<accession>A0A444JNH2</accession>
<proteinExistence type="inferred from homology"/>
<evidence type="ECO:0000313" key="11">
    <source>
        <dbReference type="EMBL" id="RWX54633.1"/>
    </source>
</evidence>
<evidence type="ECO:0000256" key="9">
    <source>
        <dbReference type="RuleBase" id="RU004504"/>
    </source>
</evidence>
<dbReference type="PANTHER" id="PTHR43586:SF25">
    <property type="entry name" value="CYSTEINE DESULFURASE"/>
    <property type="match status" value="1"/>
</dbReference>